<organism evidence="2 3">
    <name type="scientific">Paenibacillus aceris</name>
    <dbReference type="NCBI Taxonomy" id="869555"/>
    <lineage>
        <taxon>Bacteria</taxon>
        <taxon>Bacillati</taxon>
        <taxon>Bacillota</taxon>
        <taxon>Bacilli</taxon>
        <taxon>Bacillales</taxon>
        <taxon>Paenibacillaceae</taxon>
        <taxon>Paenibacillus</taxon>
    </lineage>
</organism>
<dbReference type="Gene3D" id="3.40.50.1820">
    <property type="entry name" value="alpha/beta hydrolase"/>
    <property type="match status" value="1"/>
</dbReference>
<keyword evidence="3" id="KW-1185">Reference proteome</keyword>
<dbReference type="Proteomes" id="UP001519344">
    <property type="component" value="Unassembled WGS sequence"/>
</dbReference>
<gene>
    <name evidence="2" type="ORF">J2Z65_002035</name>
</gene>
<evidence type="ECO:0000313" key="3">
    <source>
        <dbReference type="Proteomes" id="UP001519344"/>
    </source>
</evidence>
<protein>
    <submittedName>
        <fullName evidence="2">Acetyl esterase/lipase</fullName>
    </submittedName>
</protein>
<reference evidence="2 3" key="1">
    <citation type="submission" date="2021-03" db="EMBL/GenBank/DDBJ databases">
        <title>Genomic Encyclopedia of Type Strains, Phase IV (KMG-IV): sequencing the most valuable type-strain genomes for metagenomic binning, comparative biology and taxonomic classification.</title>
        <authorList>
            <person name="Goeker M."/>
        </authorList>
    </citation>
    <scope>NUCLEOTIDE SEQUENCE [LARGE SCALE GENOMIC DNA]</scope>
    <source>
        <strain evidence="2 3">DSM 24950</strain>
    </source>
</reference>
<proteinExistence type="predicted"/>
<dbReference type="SUPFAM" id="SSF53474">
    <property type="entry name" value="alpha/beta-Hydrolases"/>
    <property type="match status" value="1"/>
</dbReference>
<name>A0ABS4HW00_9BACL</name>
<feature type="domain" description="Alpha/beta hydrolase fold-3" evidence="1">
    <location>
        <begin position="1"/>
        <end position="32"/>
    </location>
</feature>
<sequence length="60" mass="7130">MRDEGERYGQKLIESGVKVTMKRYNGMIHLFYAMTDMFEDGHEVYELINSELRALEQRTV</sequence>
<accession>A0ABS4HW00</accession>
<evidence type="ECO:0000313" key="2">
    <source>
        <dbReference type="EMBL" id="MBP1962819.1"/>
    </source>
</evidence>
<dbReference type="Pfam" id="PF07859">
    <property type="entry name" value="Abhydrolase_3"/>
    <property type="match status" value="1"/>
</dbReference>
<comment type="caution">
    <text evidence="2">The sequence shown here is derived from an EMBL/GenBank/DDBJ whole genome shotgun (WGS) entry which is preliminary data.</text>
</comment>
<evidence type="ECO:0000259" key="1">
    <source>
        <dbReference type="Pfam" id="PF07859"/>
    </source>
</evidence>
<dbReference type="InterPro" id="IPR013094">
    <property type="entry name" value="AB_hydrolase_3"/>
</dbReference>
<dbReference type="EMBL" id="JAGGKV010000004">
    <property type="protein sequence ID" value="MBP1962819.1"/>
    <property type="molecule type" value="Genomic_DNA"/>
</dbReference>
<dbReference type="InterPro" id="IPR029058">
    <property type="entry name" value="AB_hydrolase_fold"/>
</dbReference>